<evidence type="ECO:0000256" key="1">
    <source>
        <dbReference type="SAM" id="MobiDB-lite"/>
    </source>
</evidence>
<dbReference type="PANTHER" id="PTHR35186:SF4">
    <property type="entry name" value="PRION-INHIBITION AND PROPAGATION HELO DOMAIN-CONTAINING PROTEIN"/>
    <property type="match status" value="1"/>
</dbReference>
<reference evidence="2 3" key="1">
    <citation type="submission" date="2023-01" db="EMBL/GenBank/DDBJ databases">
        <title>Analysis of 21 Apiospora genomes using comparative genomics revels a genus with tremendous synthesis potential of carbohydrate active enzymes and secondary metabolites.</title>
        <authorList>
            <person name="Sorensen T."/>
        </authorList>
    </citation>
    <scope>NUCLEOTIDE SEQUENCE [LARGE SCALE GENOMIC DNA]</scope>
    <source>
        <strain evidence="2 3">CBS 114990</strain>
    </source>
</reference>
<evidence type="ECO:0008006" key="4">
    <source>
        <dbReference type="Google" id="ProtNLM"/>
    </source>
</evidence>
<dbReference type="GeneID" id="92051386"/>
<evidence type="ECO:0000313" key="2">
    <source>
        <dbReference type="EMBL" id="KAK8067265.1"/>
    </source>
</evidence>
<keyword evidence="3" id="KW-1185">Reference proteome</keyword>
<name>A0ABR1VAJ2_9PEZI</name>
<accession>A0ABR1VAJ2</accession>
<comment type="caution">
    <text evidence="2">The sequence shown here is derived from an EMBL/GenBank/DDBJ whole genome shotgun (WGS) entry which is preliminary data.</text>
</comment>
<proteinExistence type="predicted"/>
<dbReference type="Proteomes" id="UP001433268">
    <property type="component" value="Unassembled WGS sequence"/>
</dbReference>
<dbReference type="RefSeq" id="XP_066664018.1">
    <property type="nucleotide sequence ID" value="XM_066818326.1"/>
</dbReference>
<dbReference type="PANTHER" id="PTHR35186">
    <property type="entry name" value="ANK_REP_REGION DOMAIN-CONTAINING PROTEIN"/>
    <property type="match status" value="1"/>
</dbReference>
<evidence type="ECO:0000313" key="3">
    <source>
        <dbReference type="Proteomes" id="UP001433268"/>
    </source>
</evidence>
<protein>
    <recommendedName>
        <fullName evidence="4">Fungal N-terminal domain-containing protein</fullName>
    </recommendedName>
</protein>
<feature type="region of interest" description="Disordered" evidence="1">
    <location>
        <begin position="291"/>
        <end position="320"/>
    </location>
</feature>
<organism evidence="2 3">
    <name type="scientific">Apiospora hydei</name>
    <dbReference type="NCBI Taxonomy" id="1337664"/>
    <lineage>
        <taxon>Eukaryota</taxon>
        <taxon>Fungi</taxon>
        <taxon>Dikarya</taxon>
        <taxon>Ascomycota</taxon>
        <taxon>Pezizomycotina</taxon>
        <taxon>Sordariomycetes</taxon>
        <taxon>Xylariomycetidae</taxon>
        <taxon>Amphisphaeriales</taxon>
        <taxon>Apiosporaceae</taxon>
        <taxon>Apiospora</taxon>
    </lineage>
</organism>
<dbReference type="EMBL" id="JAQQWN010000009">
    <property type="protein sequence ID" value="KAK8067265.1"/>
    <property type="molecule type" value="Genomic_DNA"/>
</dbReference>
<sequence length="604" mass="68447">MDPVSIVFAVLPLLAGAVKAYISVSKRCRVIHHFPRELLRLRKKLERQHQIFANESHLLVRIAISDDGIIEQMLEDPQHSQWHSSKLETALKRFLANSYDAYLGIVEEVCSTIQGLEDELCKCDVLTTTSSEGSSSKPAAPRITSRVTMACNTSRFEKTIEGLRELNGDLGRLRQQACELQMPWANPPDRLKTARMCSGYRDYQTIRRASKGLHQALMDGWSEHLSSTASSTRHDVKLFANARVKEGVQLDLAIQCHGHAFSRQGKRLYANTPAWSILQVRSQALEWMDTGWNTPPASDDESRPKRRRVQSDNDFSATRNTAVPIPRVHTPTQDDVDEDISESADTVPYVTCLGLQRNGHKQPSTYSPYCLGYADNFSEAGFRHSFYQSHKEEHTSKPTIRSQAIDMSYTMSDILAEALDGCQSVLRQLILARYVVATVLKFYSTPWLSEYVTAKDISFLGKIESSDLARHIETMHLESSFVHDHNYQCSDLAMEDPGSSKAFEDAKFQYGVRNVMLWCLGTMLLQIACWRQIDAADDVCTIRRLSYHTYCPGPRYQRLTKKCLDCDFGYGDDLSQPRLQQAVYQGLICELNDMIQSLDMDTEV</sequence>
<gene>
    <name evidence="2" type="ORF">PG997_014012</name>
</gene>